<organism evidence="1 2">
    <name type="scientific">Pluteus cervinus</name>
    <dbReference type="NCBI Taxonomy" id="181527"/>
    <lineage>
        <taxon>Eukaryota</taxon>
        <taxon>Fungi</taxon>
        <taxon>Dikarya</taxon>
        <taxon>Basidiomycota</taxon>
        <taxon>Agaricomycotina</taxon>
        <taxon>Agaricomycetes</taxon>
        <taxon>Agaricomycetidae</taxon>
        <taxon>Agaricales</taxon>
        <taxon>Pluteineae</taxon>
        <taxon>Pluteaceae</taxon>
        <taxon>Pluteus</taxon>
    </lineage>
</organism>
<proteinExistence type="predicted"/>
<evidence type="ECO:0000313" key="1">
    <source>
        <dbReference type="EMBL" id="TFK61418.1"/>
    </source>
</evidence>
<name>A0ACD3A6B4_9AGAR</name>
<keyword evidence="2" id="KW-1185">Reference proteome</keyword>
<sequence>MPHLLSKFSARWFTLAGYGRGPVGRQYASRYISTQCSLLRCTALSFPHVQILGMLDWQCRTPAEFFAGPLGARTSPEPRHPSFSTLAGGERSLSGSATKPKAIAQTSAQLFGFSRCGRLKHPQSTLQHLPFRQFIRTDCSGGMGQTAPERVIPSSSSAPATPVSPNRPRSISHSPLPSPIIAPPSYMNLPHRSSSTSSAPSSSNVRRKLASTYRKPPSTYLLNSSFVLTLFRSFLTAGFWFSSSLLVPPS</sequence>
<reference evidence="1 2" key="1">
    <citation type="journal article" date="2019" name="Nat. Ecol. Evol.">
        <title>Megaphylogeny resolves global patterns of mushroom evolution.</title>
        <authorList>
            <person name="Varga T."/>
            <person name="Krizsan K."/>
            <person name="Foldi C."/>
            <person name="Dima B."/>
            <person name="Sanchez-Garcia M."/>
            <person name="Sanchez-Ramirez S."/>
            <person name="Szollosi G.J."/>
            <person name="Szarkandi J.G."/>
            <person name="Papp V."/>
            <person name="Albert L."/>
            <person name="Andreopoulos W."/>
            <person name="Angelini C."/>
            <person name="Antonin V."/>
            <person name="Barry K.W."/>
            <person name="Bougher N.L."/>
            <person name="Buchanan P."/>
            <person name="Buyck B."/>
            <person name="Bense V."/>
            <person name="Catcheside P."/>
            <person name="Chovatia M."/>
            <person name="Cooper J."/>
            <person name="Damon W."/>
            <person name="Desjardin D."/>
            <person name="Finy P."/>
            <person name="Geml J."/>
            <person name="Haridas S."/>
            <person name="Hughes K."/>
            <person name="Justo A."/>
            <person name="Karasinski D."/>
            <person name="Kautmanova I."/>
            <person name="Kiss B."/>
            <person name="Kocsube S."/>
            <person name="Kotiranta H."/>
            <person name="LaButti K.M."/>
            <person name="Lechner B.E."/>
            <person name="Liimatainen K."/>
            <person name="Lipzen A."/>
            <person name="Lukacs Z."/>
            <person name="Mihaltcheva S."/>
            <person name="Morgado L.N."/>
            <person name="Niskanen T."/>
            <person name="Noordeloos M.E."/>
            <person name="Ohm R.A."/>
            <person name="Ortiz-Santana B."/>
            <person name="Ovrebo C."/>
            <person name="Racz N."/>
            <person name="Riley R."/>
            <person name="Savchenko A."/>
            <person name="Shiryaev A."/>
            <person name="Soop K."/>
            <person name="Spirin V."/>
            <person name="Szebenyi C."/>
            <person name="Tomsovsky M."/>
            <person name="Tulloss R.E."/>
            <person name="Uehling J."/>
            <person name="Grigoriev I.V."/>
            <person name="Vagvolgyi C."/>
            <person name="Papp T."/>
            <person name="Martin F.M."/>
            <person name="Miettinen O."/>
            <person name="Hibbett D.S."/>
            <person name="Nagy L.G."/>
        </authorList>
    </citation>
    <scope>NUCLEOTIDE SEQUENCE [LARGE SCALE GENOMIC DNA]</scope>
    <source>
        <strain evidence="1 2">NL-1719</strain>
    </source>
</reference>
<gene>
    <name evidence="1" type="ORF">BDN72DRAFT_904130</name>
</gene>
<dbReference type="EMBL" id="ML208662">
    <property type="protein sequence ID" value="TFK61418.1"/>
    <property type="molecule type" value="Genomic_DNA"/>
</dbReference>
<accession>A0ACD3A6B4</accession>
<dbReference type="Proteomes" id="UP000308600">
    <property type="component" value="Unassembled WGS sequence"/>
</dbReference>
<evidence type="ECO:0000313" key="2">
    <source>
        <dbReference type="Proteomes" id="UP000308600"/>
    </source>
</evidence>
<protein>
    <submittedName>
        <fullName evidence="1">Uncharacterized protein</fullName>
    </submittedName>
</protein>